<evidence type="ECO:0000313" key="3">
    <source>
        <dbReference type="EMBL" id="JAD98182.1"/>
    </source>
</evidence>
<protein>
    <submittedName>
        <fullName evidence="3">Uncharacterized protein</fullName>
    </submittedName>
</protein>
<evidence type="ECO:0000256" key="2">
    <source>
        <dbReference type="SAM" id="MobiDB-lite"/>
    </source>
</evidence>
<sequence>MPLPPRTSEDKGRGADRGLVAGTGLICGCARSPTWTTCPRTTTTRPTSTASGAPPPLRPPRRPRPRDEKLAVMRFVLVGPDIASAPILLHTQRRQQGNREMILSWYQPLYRELYTMDPSAFFVPSFLQAVSSNTEDGFRSIMAEPAPGLYVFAMLQPTFCQMLVAEVDHFLHGAYVRNQNIMVTPIKDQDKYGADLSNFGLKTILDDLLRGFVSPIATVLYPELGASSLDLQNSYVIEYAKDQGEAFHFDNSDIRMNVCIGREFTGGEMYFHVFIVSHMLILKHKMRHSLCYT</sequence>
<feature type="compositionally biased region" description="Low complexity" evidence="2">
    <location>
        <begin position="36"/>
        <end position="52"/>
    </location>
</feature>
<evidence type="ECO:0000256" key="1">
    <source>
        <dbReference type="ARBA" id="ARBA00022896"/>
    </source>
</evidence>
<feature type="region of interest" description="Disordered" evidence="2">
    <location>
        <begin position="36"/>
        <end position="65"/>
    </location>
</feature>
<dbReference type="PROSITE" id="PS51257">
    <property type="entry name" value="PROKAR_LIPOPROTEIN"/>
    <property type="match status" value="1"/>
</dbReference>
<reference evidence="3" key="2">
    <citation type="journal article" date="2015" name="Data Brief">
        <title>Shoot transcriptome of the giant reed, Arundo donax.</title>
        <authorList>
            <person name="Barrero R.A."/>
            <person name="Guerrero F.D."/>
            <person name="Moolhuijzen P."/>
            <person name="Goolsby J.A."/>
            <person name="Tidwell J."/>
            <person name="Bellgard S.E."/>
            <person name="Bellgard M.I."/>
        </authorList>
    </citation>
    <scope>NUCLEOTIDE SEQUENCE</scope>
    <source>
        <tissue evidence="3">Shoot tissue taken approximately 20 cm above the soil surface</tissue>
    </source>
</reference>
<keyword evidence="1" id="KW-0847">Vitamin C</keyword>
<dbReference type="PANTHER" id="PTHR24014">
    <property type="entry name" value="2-OXOGLUTARATE AND IRON-DEPENDENT OXYGENASE DOMAIN-CONTAINING PROTEIN 2"/>
    <property type="match status" value="1"/>
</dbReference>
<dbReference type="PANTHER" id="PTHR24014:SF4">
    <property type="entry name" value="2-OXOGLUTARATE AND IRON-DEPENDENT OXYGENASE DOMAIN-CONTAINING PROTEIN 2"/>
    <property type="match status" value="1"/>
</dbReference>
<dbReference type="AlphaFoldDB" id="A0A0A9EQ91"/>
<proteinExistence type="predicted"/>
<dbReference type="Pfam" id="PF25238">
    <property type="entry name" value="OGFOD2-like"/>
    <property type="match status" value="1"/>
</dbReference>
<dbReference type="EMBL" id="GBRH01199713">
    <property type="protein sequence ID" value="JAD98182.1"/>
    <property type="molecule type" value="Transcribed_RNA"/>
</dbReference>
<accession>A0A0A9EQ91</accession>
<reference evidence="3" key="1">
    <citation type="submission" date="2014-09" db="EMBL/GenBank/DDBJ databases">
        <authorList>
            <person name="Magalhaes I.L.F."/>
            <person name="Oliveira U."/>
            <person name="Santos F.R."/>
            <person name="Vidigal T.H.D.A."/>
            <person name="Brescovit A.D."/>
            <person name="Santos A.J."/>
        </authorList>
    </citation>
    <scope>NUCLEOTIDE SEQUENCE</scope>
    <source>
        <tissue evidence="3">Shoot tissue taken approximately 20 cm above the soil surface</tissue>
    </source>
</reference>
<organism evidence="3">
    <name type="scientific">Arundo donax</name>
    <name type="common">Giant reed</name>
    <name type="synonym">Donax arundinaceus</name>
    <dbReference type="NCBI Taxonomy" id="35708"/>
    <lineage>
        <taxon>Eukaryota</taxon>
        <taxon>Viridiplantae</taxon>
        <taxon>Streptophyta</taxon>
        <taxon>Embryophyta</taxon>
        <taxon>Tracheophyta</taxon>
        <taxon>Spermatophyta</taxon>
        <taxon>Magnoliopsida</taxon>
        <taxon>Liliopsida</taxon>
        <taxon>Poales</taxon>
        <taxon>Poaceae</taxon>
        <taxon>PACMAD clade</taxon>
        <taxon>Arundinoideae</taxon>
        <taxon>Arundineae</taxon>
        <taxon>Arundo</taxon>
    </lineage>
</organism>
<name>A0A0A9EQ91_ARUDO</name>
<dbReference type="GO" id="GO:0031418">
    <property type="term" value="F:L-ascorbic acid binding"/>
    <property type="evidence" value="ECO:0007669"/>
    <property type="project" value="UniProtKB-KW"/>
</dbReference>